<gene>
    <name evidence="1" type="ORF">Pmgp_01726</name>
</gene>
<organism evidence="1 2">
    <name type="scientific">Pelotomaculum propionicicum</name>
    <dbReference type="NCBI Taxonomy" id="258475"/>
    <lineage>
        <taxon>Bacteria</taxon>
        <taxon>Bacillati</taxon>
        <taxon>Bacillota</taxon>
        <taxon>Clostridia</taxon>
        <taxon>Eubacteriales</taxon>
        <taxon>Desulfotomaculaceae</taxon>
        <taxon>Pelotomaculum</taxon>
    </lineage>
</organism>
<accession>A0A4Y7RR66</accession>
<dbReference type="AlphaFoldDB" id="A0A4Y7RR66"/>
<reference evidence="1 2" key="1">
    <citation type="journal article" date="2018" name="Environ. Microbiol.">
        <title>Novel energy conservation strategies and behaviour of Pelotomaculum schinkii driving syntrophic propionate catabolism.</title>
        <authorList>
            <person name="Hidalgo-Ahumada C.A.P."/>
            <person name="Nobu M.K."/>
            <person name="Narihiro T."/>
            <person name="Tamaki H."/>
            <person name="Liu W.T."/>
            <person name="Kamagata Y."/>
            <person name="Stams A.J.M."/>
            <person name="Imachi H."/>
            <person name="Sousa D.Z."/>
        </authorList>
    </citation>
    <scope>NUCLEOTIDE SEQUENCE [LARGE SCALE GENOMIC DNA]</scope>
    <source>
        <strain evidence="1 2">MGP</strain>
    </source>
</reference>
<name>A0A4Y7RR66_9FIRM</name>
<evidence type="ECO:0000313" key="2">
    <source>
        <dbReference type="Proteomes" id="UP000297597"/>
    </source>
</evidence>
<protein>
    <submittedName>
        <fullName evidence="1">Uncharacterized protein</fullName>
    </submittedName>
</protein>
<dbReference type="Proteomes" id="UP000297597">
    <property type="component" value="Unassembled WGS sequence"/>
</dbReference>
<keyword evidence="2" id="KW-1185">Reference proteome</keyword>
<evidence type="ECO:0000313" key="1">
    <source>
        <dbReference type="EMBL" id="TEB11363.1"/>
    </source>
</evidence>
<comment type="caution">
    <text evidence="1">The sequence shown here is derived from an EMBL/GenBank/DDBJ whole genome shotgun (WGS) entry which is preliminary data.</text>
</comment>
<proteinExistence type="predicted"/>
<sequence length="29" mass="3540">MILLFMWLVGISKFLKSDKFKNLIRKIEK</sequence>
<dbReference type="EMBL" id="QFFZ01000015">
    <property type="protein sequence ID" value="TEB11363.1"/>
    <property type="molecule type" value="Genomic_DNA"/>
</dbReference>